<dbReference type="Proteomes" id="UP000749559">
    <property type="component" value="Unassembled WGS sequence"/>
</dbReference>
<evidence type="ECO:0000313" key="2">
    <source>
        <dbReference type="EMBL" id="CAH1784690.1"/>
    </source>
</evidence>
<gene>
    <name evidence="2" type="ORF">OFUS_LOCUS10843</name>
</gene>
<dbReference type="Pfam" id="PF13908">
    <property type="entry name" value="Shisa_N"/>
    <property type="match status" value="1"/>
</dbReference>
<reference evidence="2" key="1">
    <citation type="submission" date="2022-03" db="EMBL/GenBank/DDBJ databases">
        <authorList>
            <person name="Martin C."/>
        </authorList>
    </citation>
    <scope>NUCLEOTIDE SEQUENCE</scope>
</reference>
<proteinExistence type="predicted"/>
<feature type="domain" description="Shisa N-terminal" evidence="1">
    <location>
        <begin position="4"/>
        <end position="49"/>
    </location>
</feature>
<feature type="non-terminal residue" evidence="2">
    <location>
        <position position="1"/>
    </location>
</feature>
<name>A0A8S4NUB0_OWEFU</name>
<keyword evidence="3" id="KW-1185">Reference proteome</keyword>
<comment type="caution">
    <text evidence="2">The sequence shown here is derived from an EMBL/GenBank/DDBJ whole genome shotgun (WGS) entry which is preliminary data.</text>
</comment>
<dbReference type="InterPro" id="IPR053891">
    <property type="entry name" value="Shisa_N"/>
</dbReference>
<evidence type="ECO:0000313" key="3">
    <source>
        <dbReference type="Proteomes" id="UP000749559"/>
    </source>
</evidence>
<evidence type="ECO:0000259" key="1">
    <source>
        <dbReference type="Pfam" id="PF13908"/>
    </source>
</evidence>
<organism evidence="2 3">
    <name type="scientific">Owenia fusiformis</name>
    <name type="common">Polychaete worm</name>
    <dbReference type="NCBI Taxonomy" id="6347"/>
    <lineage>
        <taxon>Eukaryota</taxon>
        <taxon>Metazoa</taxon>
        <taxon>Spiralia</taxon>
        <taxon>Lophotrochozoa</taxon>
        <taxon>Annelida</taxon>
        <taxon>Polychaeta</taxon>
        <taxon>Sedentaria</taxon>
        <taxon>Canalipalpata</taxon>
        <taxon>Sabellida</taxon>
        <taxon>Oweniida</taxon>
        <taxon>Oweniidae</taxon>
        <taxon>Owenia</taxon>
    </lineage>
</organism>
<dbReference type="AlphaFoldDB" id="A0A8S4NUB0"/>
<accession>A0A8S4NUB0</accession>
<protein>
    <recommendedName>
        <fullName evidence="1">Shisa N-terminal domain-containing protein</fullName>
    </recommendedName>
</protein>
<sequence length="106" mass="12072">VNCEICTSYCNSTGDFIESFDCGNDTQDYCCGVYYDRHCCVDYYHRYLDTGNVTTVQTCLDIKTRINELQAENTSPMMHGKSWLIVAASLVMRYLCSVQNSDADNF</sequence>
<dbReference type="EMBL" id="CAIIXF020000005">
    <property type="protein sequence ID" value="CAH1784690.1"/>
    <property type="molecule type" value="Genomic_DNA"/>
</dbReference>